<comment type="similarity">
    <text evidence="2 6">Belongs to the group II decarboxylase family.</text>
</comment>
<keyword evidence="5 6" id="KW-0456">Lyase</keyword>
<dbReference type="PRINTS" id="PR00800">
    <property type="entry name" value="YHDCRBOXLASE"/>
</dbReference>
<dbReference type="GO" id="GO:0008483">
    <property type="term" value="F:transaminase activity"/>
    <property type="evidence" value="ECO:0007669"/>
    <property type="project" value="UniProtKB-KW"/>
</dbReference>
<dbReference type="RefSeq" id="WP_266056392.1">
    <property type="nucleotide sequence ID" value="NZ_JAPFQN010000005.1"/>
</dbReference>
<keyword evidence="4 6" id="KW-0663">Pyridoxal phosphate</keyword>
<evidence type="ECO:0000256" key="3">
    <source>
        <dbReference type="ARBA" id="ARBA00022793"/>
    </source>
</evidence>
<dbReference type="Gene3D" id="3.40.640.10">
    <property type="entry name" value="Type I PLP-dependent aspartate aminotransferase-like (Major domain)"/>
    <property type="match status" value="1"/>
</dbReference>
<comment type="caution">
    <text evidence="7">The sequence shown here is derived from an EMBL/GenBank/DDBJ whole genome shotgun (WGS) entry which is preliminary data.</text>
</comment>
<reference evidence="7 8" key="1">
    <citation type="submission" date="2022-11" db="EMBL/GenBank/DDBJ databases">
        <title>The characterization of three novel Bacteroidetes species and genomic analysis of their roles in tidal elemental geochemical cycles.</title>
        <authorList>
            <person name="Ma K."/>
        </authorList>
    </citation>
    <scope>NUCLEOTIDE SEQUENCE [LARGE SCALE GENOMIC DNA]</scope>
    <source>
        <strain evidence="7 8">M17</strain>
    </source>
</reference>
<dbReference type="EMBL" id="JAPFQN010000005">
    <property type="protein sequence ID" value="MCX2743923.1"/>
    <property type="molecule type" value="Genomic_DNA"/>
</dbReference>
<gene>
    <name evidence="7" type="ORF">OO013_08600</name>
</gene>
<dbReference type="Proteomes" id="UP001209885">
    <property type="component" value="Unassembled WGS sequence"/>
</dbReference>
<name>A0ABT3RRD2_9BACT</name>
<comment type="cofactor">
    <cofactor evidence="1 6">
        <name>pyridoxal 5'-phosphate</name>
        <dbReference type="ChEBI" id="CHEBI:597326"/>
    </cofactor>
</comment>
<keyword evidence="7" id="KW-0808">Transferase</keyword>
<dbReference type="Gene3D" id="3.90.1150.10">
    <property type="entry name" value="Aspartate Aminotransferase, domain 1"/>
    <property type="match status" value="1"/>
</dbReference>
<sequence length="480" mass="54804">MNNNTPLRISPEEMKELADMVTAEIIDHQANQKYKPLSKPSFKLEEVLNKNPFKEEGKSFEGLLKLITREIYKETSLPSNPRFLGYIPGPSNFISNLADYIISSFNSFSGSQLVGKGPAKVERQTINWLLESIGLPKSGGGLFLSGGSMANMSAMETARRNFHSDNWRKFKIYGATQTHASVKKGLRVLGFEPYQYEPIDHDENFAIDLIKLEKQIKKDLNDGFIPFVIVGNAGTTNTGAVDNIKMLRKIANDYKMWLHIDGAYGAAIVLTEEGKHLLNGIEEVDSITLDPHKWWFQPYEAGCLLVRNKEHLLNAFHIEAEYLKETYDDSEQLNYYNQGIQLTRNFKALKLWLSLQFFGVSEFRRAIQLGMDLARRVEENLIDQDGWTIVTPARLAIINFRPKLQDSDSQDEDKLTRAMINKFLEDGQYIITSTELLGRPVIRLCIINPELTRKEIDQLCLYIKNVRDELVSNKLCLNLK</sequence>
<dbReference type="PROSITE" id="PS00392">
    <property type="entry name" value="DDC_GAD_HDC_YDC"/>
    <property type="match status" value="1"/>
</dbReference>
<dbReference type="SUPFAM" id="SSF53383">
    <property type="entry name" value="PLP-dependent transferases"/>
    <property type="match status" value="1"/>
</dbReference>
<dbReference type="InterPro" id="IPR002129">
    <property type="entry name" value="PyrdxlP-dep_de-COase"/>
</dbReference>
<keyword evidence="7" id="KW-0032">Aminotransferase</keyword>
<organism evidence="7 8">
    <name type="scientific">Mangrovivirga halotolerans</name>
    <dbReference type="NCBI Taxonomy" id="2993936"/>
    <lineage>
        <taxon>Bacteria</taxon>
        <taxon>Pseudomonadati</taxon>
        <taxon>Bacteroidota</taxon>
        <taxon>Cytophagia</taxon>
        <taxon>Cytophagales</taxon>
        <taxon>Mangrovivirgaceae</taxon>
        <taxon>Mangrovivirga</taxon>
    </lineage>
</organism>
<dbReference type="PANTHER" id="PTHR11999:SF70">
    <property type="entry name" value="MIP05841P"/>
    <property type="match status" value="1"/>
</dbReference>
<evidence type="ECO:0000256" key="6">
    <source>
        <dbReference type="RuleBase" id="RU000382"/>
    </source>
</evidence>
<dbReference type="InterPro" id="IPR010977">
    <property type="entry name" value="Aromatic_deC"/>
</dbReference>
<evidence type="ECO:0000313" key="7">
    <source>
        <dbReference type="EMBL" id="MCX2743923.1"/>
    </source>
</evidence>
<proteinExistence type="inferred from homology"/>
<dbReference type="InterPro" id="IPR015421">
    <property type="entry name" value="PyrdxlP-dep_Trfase_major"/>
</dbReference>
<keyword evidence="8" id="KW-1185">Reference proteome</keyword>
<evidence type="ECO:0000256" key="2">
    <source>
        <dbReference type="ARBA" id="ARBA00009533"/>
    </source>
</evidence>
<dbReference type="PANTHER" id="PTHR11999">
    <property type="entry name" value="GROUP II PYRIDOXAL-5-PHOSPHATE DECARBOXYLASE"/>
    <property type="match status" value="1"/>
</dbReference>
<evidence type="ECO:0000256" key="1">
    <source>
        <dbReference type="ARBA" id="ARBA00001933"/>
    </source>
</evidence>
<evidence type="ECO:0000313" key="8">
    <source>
        <dbReference type="Proteomes" id="UP001209885"/>
    </source>
</evidence>
<dbReference type="InterPro" id="IPR015422">
    <property type="entry name" value="PyrdxlP-dep_Trfase_small"/>
</dbReference>
<accession>A0ABT3RRD2</accession>
<dbReference type="Gene3D" id="3.90.1150.170">
    <property type="match status" value="1"/>
</dbReference>
<keyword evidence="3" id="KW-0210">Decarboxylase</keyword>
<dbReference type="InterPro" id="IPR015424">
    <property type="entry name" value="PyrdxlP-dep_Trfase"/>
</dbReference>
<evidence type="ECO:0000256" key="5">
    <source>
        <dbReference type="ARBA" id="ARBA00023239"/>
    </source>
</evidence>
<protein>
    <submittedName>
        <fullName evidence="7">Aminotransferase class I/II-fold pyridoxal phosphate-dependent enzyme</fullName>
    </submittedName>
</protein>
<dbReference type="InterPro" id="IPR021115">
    <property type="entry name" value="Pyridoxal-P_BS"/>
</dbReference>
<evidence type="ECO:0000256" key="4">
    <source>
        <dbReference type="ARBA" id="ARBA00022898"/>
    </source>
</evidence>
<dbReference type="Pfam" id="PF00282">
    <property type="entry name" value="Pyridoxal_deC"/>
    <property type="match status" value="1"/>
</dbReference>